<sequence>MNNQPILIAEDDADDRYLLQTAFSEIGYPEKIDFVENGIEVLNYLNSNYTHNTSDDKALPGFILLDLNMPKKDGREVLKELKQHPVFKKIPVIVFTTTKNEIEIKRCYELGANSYVVKPISFDALLKVVENIRSFWFQTASIPVS</sequence>
<dbReference type="CDD" id="cd17557">
    <property type="entry name" value="REC_Rcp-like"/>
    <property type="match status" value="1"/>
</dbReference>
<evidence type="ECO:0000256" key="1">
    <source>
        <dbReference type="PROSITE-ProRule" id="PRU00169"/>
    </source>
</evidence>
<dbReference type="Proteomes" id="UP000192610">
    <property type="component" value="Unassembled WGS sequence"/>
</dbReference>
<dbReference type="EMBL" id="LVXG01000023">
    <property type="protein sequence ID" value="OQP46954.1"/>
    <property type="molecule type" value="Genomic_DNA"/>
</dbReference>
<dbReference type="OrthoDB" id="7631574at2"/>
<dbReference type="AlphaFoldDB" id="A0A1V9ELX5"/>
<keyword evidence="4" id="KW-1185">Reference proteome</keyword>
<evidence type="ECO:0000259" key="2">
    <source>
        <dbReference type="PROSITE" id="PS50110"/>
    </source>
</evidence>
<dbReference type="SMART" id="SM00448">
    <property type="entry name" value="REC"/>
    <property type="match status" value="1"/>
</dbReference>
<dbReference type="PANTHER" id="PTHR44520">
    <property type="entry name" value="RESPONSE REGULATOR RCP1-RELATED"/>
    <property type="match status" value="1"/>
</dbReference>
<comment type="caution">
    <text evidence="3">The sequence shown here is derived from an EMBL/GenBank/DDBJ whole genome shotgun (WGS) entry which is preliminary data.</text>
</comment>
<keyword evidence="1" id="KW-0597">Phosphoprotein</keyword>
<organism evidence="3 4">
    <name type="scientific">Niastella yeongjuensis</name>
    <dbReference type="NCBI Taxonomy" id="354355"/>
    <lineage>
        <taxon>Bacteria</taxon>
        <taxon>Pseudomonadati</taxon>
        <taxon>Bacteroidota</taxon>
        <taxon>Chitinophagia</taxon>
        <taxon>Chitinophagales</taxon>
        <taxon>Chitinophagaceae</taxon>
        <taxon>Niastella</taxon>
    </lineage>
</organism>
<dbReference type="RefSeq" id="WP_081200963.1">
    <property type="nucleotide sequence ID" value="NZ_FOCZ01000002.1"/>
</dbReference>
<dbReference type="GO" id="GO:0000160">
    <property type="term" value="P:phosphorelay signal transduction system"/>
    <property type="evidence" value="ECO:0007669"/>
    <property type="project" value="InterPro"/>
</dbReference>
<feature type="domain" description="Response regulatory" evidence="2">
    <location>
        <begin position="5"/>
        <end position="133"/>
    </location>
</feature>
<protein>
    <recommendedName>
        <fullName evidence="2">Response regulatory domain-containing protein</fullName>
    </recommendedName>
</protein>
<dbReference type="InterPro" id="IPR001789">
    <property type="entry name" value="Sig_transdc_resp-reg_receiver"/>
</dbReference>
<feature type="modified residue" description="4-aspartylphosphate" evidence="1">
    <location>
        <position position="66"/>
    </location>
</feature>
<proteinExistence type="predicted"/>
<name>A0A1V9ELX5_9BACT</name>
<dbReference type="PROSITE" id="PS50110">
    <property type="entry name" value="RESPONSE_REGULATORY"/>
    <property type="match status" value="1"/>
</dbReference>
<dbReference type="InterPro" id="IPR011006">
    <property type="entry name" value="CheY-like_superfamily"/>
</dbReference>
<gene>
    <name evidence="3" type="ORF">A4H97_05385</name>
</gene>
<dbReference type="STRING" id="354355.SAMN05660816_01101"/>
<dbReference type="SUPFAM" id="SSF52172">
    <property type="entry name" value="CheY-like"/>
    <property type="match status" value="1"/>
</dbReference>
<reference evidence="4" key="1">
    <citation type="submission" date="2016-04" db="EMBL/GenBank/DDBJ databases">
        <authorList>
            <person name="Chen L."/>
            <person name="Zhuang W."/>
            <person name="Wang G."/>
        </authorList>
    </citation>
    <scope>NUCLEOTIDE SEQUENCE [LARGE SCALE GENOMIC DNA]</scope>
    <source>
        <strain evidence="4">17621</strain>
    </source>
</reference>
<accession>A0A1V9ELX5</accession>
<dbReference type="InterPro" id="IPR052893">
    <property type="entry name" value="TCS_response_regulator"/>
</dbReference>
<dbReference type="Pfam" id="PF00072">
    <property type="entry name" value="Response_reg"/>
    <property type="match status" value="1"/>
</dbReference>
<evidence type="ECO:0000313" key="4">
    <source>
        <dbReference type="Proteomes" id="UP000192610"/>
    </source>
</evidence>
<dbReference type="PANTHER" id="PTHR44520:SF2">
    <property type="entry name" value="RESPONSE REGULATOR RCP1"/>
    <property type="match status" value="1"/>
</dbReference>
<dbReference type="Gene3D" id="3.40.50.2300">
    <property type="match status" value="1"/>
</dbReference>
<evidence type="ECO:0000313" key="3">
    <source>
        <dbReference type="EMBL" id="OQP46954.1"/>
    </source>
</evidence>